<feature type="region of interest" description="Disordered" evidence="1">
    <location>
        <begin position="1"/>
        <end position="28"/>
    </location>
</feature>
<dbReference type="SMART" id="SM00409">
    <property type="entry name" value="IG"/>
    <property type="match status" value="1"/>
</dbReference>
<dbReference type="InterPro" id="IPR007110">
    <property type="entry name" value="Ig-like_dom"/>
</dbReference>
<evidence type="ECO:0000313" key="4">
    <source>
        <dbReference type="Proteomes" id="UP000265180"/>
    </source>
</evidence>
<sequence length="216" mass="23893">MGLRVEGSTEAQRGGGGGRRFQDPKFFNKENSTAASWQTQTYKDTETRETNHHDTMDYGQTKHLYQRVGDDVLFPCRTTSSSSSCSDVNWLYQKDPNAASRTEVNNGNVVQSSAEASRLSVSNDCSLLIRNITDEDAGRYLCQLRNKNELDVYLNTLSKGATGVLQQAIGILRNILSSPQVVTNLSASPRTQRNVSNTNNGNRSATETENPYPPYS</sequence>
<dbReference type="InterPro" id="IPR013783">
    <property type="entry name" value="Ig-like_fold"/>
</dbReference>
<dbReference type="InterPro" id="IPR003598">
    <property type="entry name" value="Ig_sub2"/>
</dbReference>
<evidence type="ECO:0000259" key="2">
    <source>
        <dbReference type="PROSITE" id="PS50835"/>
    </source>
</evidence>
<dbReference type="Pfam" id="PF07686">
    <property type="entry name" value="V-set"/>
    <property type="match status" value="1"/>
</dbReference>
<dbReference type="InterPro" id="IPR003599">
    <property type="entry name" value="Ig_sub"/>
</dbReference>
<dbReference type="Proteomes" id="UP000265180">
    <property type="component" value="Chromosome 9"/>
</dbReference>
<organism evidence="3 4">
    <name type="scientific">Oryzias latipes</name>
    <name type="common">Japanese rice fish</name>
    <name type="synonym">Japanese killifish</name>
    <dbReference type="NCBI Taxonomy" id="8090"/>
    <lineage>
        <taxon>Eukaryota</taxon>
        <taxon>Metazoa</taxon>
        <taxon>Chordata</taxon>
        <taxon>Craniata</taxon>
        <taxon>Vertebrata</taxon>
        <taxon>Euteleostomi</taxon>
        <taxon>Actinopterygii</taxon>
        <taxon>Neopterygii</taxon>
        <taxon>Teleostei</taxon>
        <taxon>Neoteleostei</taxon>
        <taxon>Acanthomorphata</taxon>
        <taxon>Ovalentaria</taxon>
        <taxon>Atherinomorphae</taxon>
        <taxon>Beloniformes</taxon>
        <taxon>Adrianichthyidae</taxon>
        <taxon>Oryziinae</taxon>
        <taxon>Oryzias</taxon>
    </lineage>
</organism>
<protein>
    <recommendedName>
        <fullName evidence="2">Ig-like domain-containing protein</fullName>
    </recommendedName>
</protein>
<dbReference type="InterPro" id="IPR013106">
    <property type="entry name" value="Ig_V-set"/>
</dbReference>
<feature type="compositionally biased region" description="Polar residues" evidence="1">
    <location>
        <begin position="185"/>
        <end position="209"/>
    </location>
</feature>
<dbReference type="PROSITE" id="PS50835">
    <property type="entry name" value="IG_LIKE"/>
    <property type="match status" value="1"/>
</dbReference>
<evidence type="ECO:0000256" key="1">
    <source>
        <dbReference type="SAM" id="MobiDB-lite"/>
    </source>
</evidence>
<dbReference type="SUPFAM" id="SSF48726">
    <property type="entry name" value="Immunoglobulin"/>
    <property type="match status" value="1"/>
</dbReference>
<dbReference type="Ensembl" id="ENSORLT00020023686.1">
    <property type="protein sequence ID" value="ENSORLP00020015621.1"/>
    <property type="gene ID" value="ENSORLG00020016639.1"/>
</dbReference>
<reference key="1">
    <citation type="journal article" date="2007" name="Nature">
        <title>The medaka draft genome and insights into vertebrate genome evolution.</title>
        <authorList>
            <person name="Kasahara M."/>
            <person name="Naruse K."/>
            <person name="Sasaki S."/>
            <person name="Nakatani Y."/>
            <person name="Qu W."/>
            <person name="Ahsan B."/>
            <person name="Yamada T."/>
            <person name="Nagayasu Y."/>
            <person name="Doi K."/>
            <person name="Kasai Y."/>
            <person name="Jindo T."/>
            <person name="Kobayashi D."/>
            <person name="Shimada A."/>
            <person name="Toyoda A."/>
            <person name="Kuroki Y."/>
            <person name="Fujiyama A."/>
            <person name="Sasaki T."/>
            <person name="Shimizu A."/>
            <person name="Asakawa S."/>
            <person name="Shimizu N."/>
            <person name="Hashimoto S."/>
            <person name="Yang J."/>
            <person name="Lee Y."/>
            <person name="Matsushima K."/>
            <person name="Sugano S."/>
            <person name="Sakaizumi M."/>
            <person name="Narita T."/>
            <person name="Ohishi K."/>
            <person name="Haga S."/>
            <person name="Ohta F."/>
            <person name="Nomoto H."/>
            <person name="Nogata K."/>
            <person name="Morishita T."/>
            <person name="Endo T."/>
            <person name="Shin-I T."/>
            <person name="Takeda H."/>
            <person name="Morishita S."/>
            <person name="Kohara Y."/>
        </authorList>
    </citation>
    <scope>NUCLEOTIDE SEQUENCE [LARGE SCALE GENOMIC DNA]</scope>
    <source>
        <strain>Hd-rR</strain>
    </source>
</reference>
<feature type="domain" description="Ig-like" evidence="2">
    <location>
        <begin position="69"/>
        <end position="158"/>
    </location>
</feature>
<reference evidence="3" key="4">
    <citation type="submission" date="2025-09" db="UniProtKB">
        <authorList>
            <consortium name="Ensembl"/>
        </authorList>
    </citation>
    <scope>IDENTIFICATION</scope>
    <source>
        <strain evidence="3">HNI</strain>
    </source>
</reference>
<reference evidence="3" key="3">
    <citation type="submission" date="2025-08" db="UniProtKB">
        <authorList>
            <consortium name="Ensembl"/>
        </authorList>
    </citation>
    <scope>IDENTIFICATION</scope>
    <source>
        <strain evidence="3">HNI</strain>
    </source>
</reference>
<accession>A0A3P9L4M4</accession>
<dbReference type="PANTHER" id="PTHR11422">
    <property type="entry name" value="T-CELL SURFACE GLYCOPROTEIN CD4"/>
    <property type="match status" value="1"/>
</dbReference>
<dbReference type="AlphaFoldDB" id="A0A3P9L4M4"/>
<proteinExistence type="predicted"/>
<dbReference type="SMART" id="SM00408">
    <property type="entry name" value="IGc2"/>
    <property type="match status" value="1"/>
</dbReference>
<dbReference type="PANTHER" id="PTHR11422:SF5">
    <property type="entry name" value="DIVERSE IMMUNOGLOBULIN DOMAIN-CONTAINING PROTEIN 1.1 ISOFORM X1-RELATED"/>
    <property type="match status" value="1"/>
</dbReference>
<reference evidence="3 4" key="2">
    <citation type="submission" date="2017-04" db="EMBL/GenBank/DDBJ databases">
        <title>CpG methylation of centromeres and impact of large insertions on vertebrate speciation.</title>
        <authorList>
            <person name="Ichikawa K."/>
            <person name="Yoshimura J."/>
            <person name="Morishita S."/>
        </authorList>
    </citation>
    <scope>NUCLEOTIDE SEQUENCE</scope>
    <source>
        <strain evidence="3 4">HNI</strain>
    </source>
</reference>
<dbReference type="Gene3D" id="2.60.40.10">
    <property type="entry name" value="Immunoglobulins"/>
    <property type="match status" value="1"/>
</dbReference>
<dbReference type="CDD" id="cd00096">
    <property type="entry name" value="Ig"/>
    <property type="match status" value="1"/>
</dbReference>
<dbReference type="InterPro" id="IPR036179">
    <property type="entry name" value="Ig-like_dom_sf"/>
</dbReference>
<name>A0A3P9L4M4_ORYLA</name>
<feature type="region of interest" description="Disordered" evidence="1">
    <location>
        <begin position="185"/>
        <end position="216"/>
    </location>
</feature>
<evidence type="ECO:0000313" key="3">
    <source>
        <dbReference type="Ensembl" id="ENSORLP00020015621.1"/>
    </source>
</evidence>